<dbReference type="Pfam" id="PF17338">
    <property type="entry name" value="GP88"/>
    <property type="match status" value="1"/>
</dbReference>
<dbReference type="EMBL" id="LR796552">
    <property type="protein sequence ID" value="CAB4150858.1"/>
    <property type="molecule type" value="Genomic_DNA"/>
</dbReference>
<reference evidence="3" key="1">
    <citation type="submission" date="2020-04" db="EMBL/GenBank/DDBJ databases">
        <authorList>
            <person name="Chiriac C."/>
            <person name="Salcher M."/>
            <person name="Ghai R."/>
            <person name="Kavagutti S V."/>
        </authorList>
    </citation>
    <scope>NUCLEOTIDE SEQUENCE</scope>
</reference>
<feature type="domain" description="Gene product 88" evidence="1">
    <location>
        <begin position="19"/>
        <end position="202"/>
    </location>
</feature>
<protein>
    <recommendedName>
        <fullName evidence="1">Gene product 88 domain-containing protein</fullName>
    </recommendedName>
</protein>
<dbReference type="InterPro" id="IPR020290">
    <property type="entry name" value="Gp88"/>
</dbReference>
<evidence type="ECO:0000313" key="2">
    <source>
        <dbReference type="EMBL" id="CAB4136291.1"/>
    </source>
</evidence>
<gene>
    <name evidence="2" type="ORF">UFOVP298_45</name>
    <name evidence="3" type="ORF">UFOVP572_46</name>
</gene>
<evidence type="ECO:0000313" key="3">
    <source>
        <dbReference type="EMBL" id="CAB4150858.1"/>
    </source>
</evidence>
<evidence type="ECO:0000259" key="1">
    <source>
        <dbReference type="Pfam" id="PF17338"/>
    </source>
</evidence>
<accession>A0A6J5MW21</accession>
<name>A0A6J5MW21_9CAUD</name>
<organism evidence="3">
    <name type="scientific">uncultured Caudovirales phage</name>
    <dbReference type="NCBI Taxonomy" id="2100421"/>
    <lineage>
        <taxon>Viruses</taxon>
        <taxon>Duplodnaviria</taxon>
        <taxon>Heunggongvirae</taxon>
        <taxon>Uroviricota</taxon>
        <taxon>Caudoviricetes</taxon>
        <taxon>Peduoviridae</taxon>
        <taxon>Maltschvirus</taxon>
        <taxon>Maltschvirus maltsch</taxon>
    </lineage>
</organism>
<proteinExistence type="predicted"/>
<sequence>MRHLTETLPAIPFTLSAPSKMPCHAFSLPLSVCTVGSKLAKKEGTICSLCYAAGGNYRRGNVQRSLDARLSAFESADFVPVMVAKIRKEERSGYFRWFDSGDVPNWAGLLKIVRVALALPEVSFWLPTKEYALIQRYTETVGAFPSNLTVRLSAYMVDGPAPAALASRLGVVTSTVTSAPEAATCPAPKQGNQCRDCRACWQSSANVAYLLH</sequence>
<dbReference type="EMBL" id="LR796309">
    <property type="protein sequence ID" value="CAB4136291.1"/>
    <property type="molecule type" value="Genomic_DNA"/>
</dbReference>